<keyword evidence="2" id="KW-1185">Reference proteome</keyword>
<dbReference type="RefSeq" id="WP_197315570.1">
    <property type="nucleotide sequence ID" value="NZ_JADZSC010000001.1"/>
</dbReference>
<protein>
    <submittedName>
        <fullName evidence="1">Uncharacterized protein</fullName>
    </submittedName>
</protein>
<reference evidence="1 2" key="1">
    <citation type="journal article" date="2005" name="Int. J. Syst. Evol. Microbiol.">
        <title>Halobacillus yeomjeoni sp. nov., isolated from a marine solar saltern in Korea.</title>
        <authorList>
            <person name="Yoon J.H."/>
            <person name="Kang S.J."/>
            <person name="Lee C.H."/>
            <person name="Oh H.W."/>
            <person name="Oh T.K."/>
        </authorList>
    </citation>
    <scope>NUCLEOTIDE SEQUENCE [LARGE SCALE GENOMIC DNA]</scope>
    <source>
        <strain evidence="1 2">KCTC 3957</strain>
    </source>
</reference>
<evidence type="ECO:0000313" key="2">
    <source>
        <dbReference type="Proteomes" id="UP000614490"/>
    </source>
</evidence>
<evidence type="ECO:0000313" key="1">
    <source>
        <dbReference type="EMBL" id="MBH0228930.1"/>
    </source>
</evidence>
<dbReference type="EMBL" id="JADZSC010000001">
    <property type="protein sequence ID" value="MBH0228930.1"/>
    <property type="molecule type" value="Genomic_DNA"/>
</dbReference>
<name>A0A931MTZ7_9BACI</name>
<gene>
    <name evidence="1" type="ORF">H0267_01780</name>
</gene>
<dbReference type="Proteomes" id="UP000614490">
    <property type="component" value="Unassembled WGS sequence"/>
</dbReference>
<dbReference type="AlphaFoldDB" id="A0A931MTZ7"/>
<organism evidence="1 2">
    <name type="scientific">Halobacillus yeomjeoni</name>
    <dbReference type="NCBI Taxonomy" id="311194"/>
    <lineage>
        <taxon>Bacteria</taxon>
        <taxon>Bacillati</taxon>
        <taxon>Bacillota</taxon>
        <taxon>Bacilli</taxon>
        <taxon>Bacillales</taxon>
        <taxon>Bacillaceae</taxon>
        <taxon>Halobacillus</taxon>
    </lineage>
</organism>
<comment type="caution">
    <text evidence="1">The sequence shown here is derived from an EMBL/GenBank/DDBJ whole genome shotgun (WGS) entry which is preliminary data.</text>
</comment>
<proteinExistence type="predicted"/>
<sequence length="45" mass="5475">MVLNFLIFTVRVKKRRRPKHATEIGYHPSVKEKHLDRKTKSIHFM</sequence>
<accession>A0A931MTZ7</accession>